<dbReference type="EMBL" id="JAGINW010000001">
    <property type="protein sequence ID" value="MBP2325317.1"/>
    <property type="molecule type" value="Genomic_DNA"/>
</dbReference>
<protein>
    <recommendedName>
        <fullName evidence="3">GyrI-like small molecule binding domain-containing protein</fullName>
    </recommendedName>
</protein>
<evidence type="ECO:0008006" key="3">
    <source>
        <dbReference type="Google" id="ProtNLM"/>
    </source>
</evidence>
<organism evidence="1 2">
    <name type="scientific">Kibdelosporangium banguiense</name>
    <dbReference type="NCBI Taxonomy" id="1365924"/>
    <lineage>
        <taxon>Bacteria</taxon>
        <taxon>Bacillati</taxon>
        <taxon>Actinomycetota</taxon>
        <taxon>Actinomycetes</taxon>
        <taxon>Pseudonocardiales</taxon>
        <taxon>Pseudonocardiaceae</taxon>
        <taxon>Kibdelosporangium</taxon>
    </lineage>
</organism>
<dbReference type="Proteomes" id="UP001519332">
    <property type="component" value="Unassembled WGS sequence"/>
</dbReference>
<dbReference type="RefSeq" id="WP_209642528.1">
    <property type="nucleotide sequence ID" value="NZ_JAGINW010000001.1"/>
</dbReference>
<accession>A0ABS4TLN4</accession>
<evidence type="ECO:0000313" key="1">
    <source>
        <dbReference type="EMBL" id="MBP2325317.1"/>
    </source>
</evidence>
<keyword evidence="2" id="KW-1185">Reference proteome</keyword>
<gene>
    <name evidence="1" type="ORF">JOF56_005702</name>
</gene>
<comment type="caution">
    <text evidence="1">The sequence shown here is derived from an EMBL/GenBank/DDBJ whole genome shotgun (WGS) entry which is preliminary data.</text>
</comment>
<reference evidence="1 2" key="1">
    <citation type="submission" date="2021-03" db="EMBL/GenBank/DDBJ databases">
        <title>Sequencing the genomes of 1000 actinobacteria strains.</title>
        <authorList>
            <person name="Klenk H.-P."/>
        </authorList>
    </citation>
    <scope>NUCLEOTIDE SEQUENCE [LARGE SCALE GENOMIC DNA]</scope>
    <source>
        <strain evidence="1 2">DSM 46670</strain>
    </source>
</reference>
<sequence>MDRSFTVTIQGEGLSDDDYARAALSLWYALWSVGLGDRAVVHPDSPGVDEAVNRQYDEMAEHCPWAP</sequence>
<evidence type="ECO:0000313" key="2">
    <source>
        <dbReference type="Proteomes" id="UP001519332"/>
    </source>
</evidence>
<name>A0ABS4TLN4_9PSEU</name>
<proteinExistence type="predicted"/>